<feature type="compositionally biased region" description="Low complexity" evidence="1">
    <location>
        <begin position="84"/>
        <end position="115"/>
    </location>
</feature>
<reference evidence="2" key="1">
    <citation type="submission" date="2020-12" db="EMBL/GenBank/DDBJ databases">
        <title>Metabolic potential, ecology and presence of endohyphal bacteria is reflected in genomic diversity of Mucoromycotina.</title>
        <authorList>
            <person name="Muszewska A."/>
            <person name="Okrasinska A."/>
            <person name="Steczkiewicz K."/>
            <person name="Drgas O."/>
            <person name="Orlowska M."/>
            <person name="Perlinska-Lenart U."/>
            <person name="Aleksandrzak-Piekarczyk T."/>
            <person name="Szatraj K."/>
            <person name="Zielenkiewicz U."/>
            <person name="Pilsyk S."/>
            <person name="Malc E."/>
            <person name="Mieczkowski P."/>
            <person name="Kruszewska J.S."/>
            <person name="Biernat P."/>
            <person name="Pawlowska J."/>
        </authorList>
    </citation>
    <scope>NUCLEOTIDE SEQUENCE</scope>
    <source>
        <strain evidence="2">WA0000067209</strain>
    </source>
</reference>
<keyword evidence="3" id="KW-1185">Reference proteome</keyword>
<evidence type="ECO:0000313" key="3">
    <source>
        <dbReference type="Proteomes" id="UP000654370"/>
    </source>
</evidence>
<feature type="compositionally biased region" description="Basic and acidic residues" evidence="1">
    <location>
        <begin position="59"/>
        <end position="79"/>
    </location>
</feature>
<comment type="caution">
    <text evidence="2">The sequence shown here is derived from an EMBL/GenBank/DDBJ whole genome shotgun (WGS) entry which is preliminary data.</text>
</comment>
<feature type="compositionally biased region" description="Low complexity" evidence="1">
    <location>
        <begin position="27"/>
        <end position="52"/>
    </location>
</feature>
<proteinExistence type="predicted"/>
<feature type="compositionally biased region" description="Polar residues" evidence="1">
    <location>
        <begin position="16"/>
        <end position="26"/>
    </location>
</feature>
<protein>
    <submittedName>
        <fullName evidence="2">Uncharacterized protein</fullName>
    </submittedName>
</protein>
<gene>
    <name evidence="2" type="ORF">INT43_007058</name>
</gene>
<feature type="region of interest" description="Disordered" evidence="1">
    <location>
        <begin position="1"/>
        <end position="115"/>
    </location>
</feature>
<dbReference type="Proteomes" id="UP000654370">
    <property type="component" value="Unassembled WGS sequence"/>
</dbReference>
<name>A0A8H7PZT1_MORIS</name>
<accession>A0A8H7PZT1</accession>
<sequence length="115" mass="11419">MSAPEVNANTAVDAPATNTTVQDQTLDTGAGVDTTANTNTAGTTDVNANTGAPASPNTAEKKKGGNLIDKLKTQFEKLTHPNKNKGGADTGATTTSANDNVAAPAGTTEATTTTT</sequence>
<dbReference type="AlphaFoldDB" id="A0A8H7PZT1"/>
<organism evidence="2 3">
    <name type="scientific">Mortierella isabellina</name>
    <name type="common">Filamentous fungus</name>
    <name type="synonym">Umbelopsis isabellina</name>
    <dbReference type="NCBI Taxonomy" id="91625"/>
    <lineage>
        <taxon>Eukaryota</taxon>
        <taxon>Fungi</taxon>
        <taxon>Fungi incertae sedis</taxon>
        <taxon>Mucoromycota</taxon>
        <taxon>Mucoromycotina</taxon>
        <taxon>Umbelopsidomycetes</taxon>
        <taxon>Umbelopsidales</taxon>
        <taxon>Umbelopsidaceae</taxon>
        <taxon>Umbelopsis</taxon>
    </lineage>
</organism>
<dbReference type="EMBL" id="JAEPQZ010000004">
    <property type="protein sequence ID" value="KAG2182131.1"/>
    <property type="molecule type" value="Genomic_DNA"/>
</dbReference>
<evidence type="ECO:0000313" key="2">
    <source>
        <dbReference type="EMBL" id="KAG2182131.1"/>
    </source>
</evidence>
<evidence type="ECO:0000256" key="1">
    <source>
        <dbReference type="SAM" id="MobiDB-lite"/>
    </source>
</evidence>